<organism evidence="14">
    <name type="scientific">Oxytauchira brachyptera</name>
    <dbReference type="NCBI Taxonomy" id="2708015"/>
    <lineage>
        <taxon>Eukaryota</taxon>
        <taxon>Metazoa</taxon>
        <taxon>Ecdysozoa</taxon>
        <taxon>Arthropoda</taxon>
        <taxon>Hexapoda</taxon>
        <taxon>Insecta</taxon>
        <taxon>Pterygota</taxon>
        <taxon>Neoptera</taxon>
        <taxon>Polyneoptera</taxon>
        <taxon>Orthoptera</taxon>
        <taxon>Caelifera</taxon>
        <taxon>Acrididea</taxon>
        <taxon>Acridomorpha</taxon>
        <taxon>Acridoidea</taxon>
        <taxon>Acrididae</taxon>
        <taxon>Oxyinae</taxon>
        <taxon>Oxytauchira</taxon>
    </lineage>
</organism>
<keyword evidence="11 13" id="KW-0472">Membrane</keyword>
<evidence type="ECO:0000256" key="12">
    <source>
        <dbReference type="RuleBase" id="RU003661"/>
    </source>
</evidence>
<dbReference type="GO" id="GO:0015078">
    <property type="term" value="F:proton transmembrane transporter activity"/>
    <property type="evidence" value="ECO:0007669"/>
    <property type="project" value="InterPro"/>
</dbReference>
<evidence type="ECO:0000313" key="14">
    <source>
        <dbReference type="EMBL" id="QID48448.1"/>
    </source>
</evidence>
<dbReference type="InterPro" id="IPR001421">
    <property type="entry name" value="ATP8_metazoa"/>
</dbReference>
<evidence type="ECO:0000256" key="5">
    <source>
        <dbReference type="ARBA" id="ARBA00022547"/>
    </source>
</evidence>
<dbReference type="AlphaFoldDB" id="A0A6G6BK73"/>
<evidence type="ECO:0000256" key="3">
    <source>
        <dbReference type="ARBA" id="ARBA00011291"/>
    </source>
</evidence>
<dbReference type="EMBL" id="MT916721">
    <property type="protein sequence ID" value="QON98950.1"/>
    <property type="molecule type" value="Genomic_DNA"/>
</dbReference>
<keyword evidence="6 12" id="KW-0812">Transmembrane</keyword>
<dbReference type="GO" id="GO:0031966">
    <property type="term" value="C:mitochondrial membrane"/>
    <property type="evidence" value="ECO:0007669"/>
    <property type="project" value="UniProtKB-SubCell"/>
</dbReference>
<evidence type="ECO:0000256" key="10">
    <source>
        <dbReference type="ARBA" id="ARBA00023128"/>
    </source>
</evidence>
<dbReference type="CTD" id="4509"/>
<dbReference type="GeneID" id="44798185"/>
<keyword evidence="7 12" id="KW-0375">Hydrogen ion transport</keyword>
<evidence type="ECO:0000256" key="9">
    <source>
        <dbReference type="ARBA" id="ARBA00023065"/>
    </source>
</evidence>
<sequence length="53" mass="6597">MPQMSPILWFLLFIMFSITMMLFNNMNFFSYKPLITKKTESKLMFTKNKYWSW</sequence>
<evidence type="ECO:0000313" key="15">
    <source>
        <dbReference type="EMBL" id="QON98950.1"/>
    </source>
</evidence>
<evidence type="ECO:0000256" key="11">
    <source>
        <dbReference type="ARBA" id="ARBA00023136"/>
    </source>
</evidence>
<keyword evidence="10 12" id="KW-0496">Mitochondrion</keyword>
<comment type="similarity">
    <text evidence="2 12">Belongs to the ATPase protein 8 family.</text>
</comment>
<evidence type="ECO:0000256" key="6">
    <source>
        <dbReference type="ARBA" id="ARBA00022692"/>
    </source>
</evidence>
<accession>A0A6G6BK73</accession>
<evidence type="ECO:0000256" key="8">
    <source>
        <dbReference type="ARBA" id="ARBA00022989"/>
    </source>
</evidence>
<dbReference type="GO" id="GO:0045259">
    <property type="term" value="C:proton-transporting ATP synthase complex"/>
    <property type="evidence" value="ECO:0007669"/>
    <property type="project" value="UniProtKB-KW"/>
</dbReference>
<keyword evidence="8 13" id="KW-1133">Transmembrane helix</keyword>
<dbReference type="EMBL" id="MN046216">
    <property type="protein sequence ID" value="QID48448.1"/>
    <property type="molecule type" value="Genomic_DNA"/>
</dbReference>
<protein>
    <recommendedName>
        <fullName evidence="12">ATP synthase complex subunit 8</fullName>
    </recommendedName>
</protein>
<reference evidence="15" key="2">
    <citation type="submission" date="2020-08" db="EMBL/GenBank/DDBJ databases">
        <title>Phylogenetic positions of the gennera Caryandoides, Fer, Paratoacris and Longchuanacris (Orthoptera: Acrididae) revealed by complete mitogenome sequences.</title>
        <authorList>
            <person name="Zeng X."/>
            <person name="Huang J.H."/>
        </authorList>
    </citation>
    <scope>NUCLEOTIDE SEQUENCE</scope>
</reference>
<evidence type="ECO:0000256" key="7">
    <source>
        <dbReference type="ARBA" id="ARBA00022781"/>
    </source>
</evidence>
<evidence type="ECO:0000256" key="4">
    <source>
        <dbReference type="ARBA" id="ARBA00022448"/>
    </source>
</evidence>
<evidence type="ECO:0000256" key="13">
    <source>
        <dbReference type="SAM" id="Phobius"/>
    </source>
</evidence>
<dbReference type="GO" id="GO:0015986">
    <property type="term" value="P:proton motive force-driven ATP synthesis"/>
    <property type="evidence" value="ECO:0007669"/>
    <property type="project" value="InterPro"/>
</dbReference>
<reference evidence="14" key="1">
    <citation type="submission" date="2019-06" db="EMBL/GenBank/DDBJ databases">
        <title>MtOrt: An empirical mitochondrial amino acid substitution model for evolutionary studies of Orthoptera insects.</title>
        <authorList>
            <person name="Chang H."/>
            <person name="Nie Y."/>
            <person name="Zhang N."/>
            <person name="Zhang X."/>
            <person name="Sun H."/>
            <person name="Mao Y."/>
            <person name="Q Z."/>
            <person name="Huang Y."/>
        </authorList>
    </citation>
    <scope>NUCLEOTIDE SEQUENCE</scope>
</reference>
<comment type="subcellular location">
    <subcellularLocation>
        <location evidence="1 12">Mitochondrion membrane</location>
        <topology evidence="1 12">Single-pass membrane protein</topology>
    </subcellularLocation>
</comment>
<keyword evidence="5 12" id="KW-0138">CF(0)</keyword>
<dbReference type="RefSeq" id="YP_009741238.1">
    <property type="nucleotide sequence ID" value="NC_046570.1"/>
</dbReference>
<name>A0A6G6BK73_9ORTH</name>
<proteinExistence type="inferred from homology"/>
<keyword evidence="9 12" id="KW-0406">Ion transport</keyword>
<comment type="subunit">
    <text evidence="3">F-type ATPases have 2 components, CF(1) - the catalytic core - and CF(0) - the membrane proton channel.</text>
</comment>
<gene>
    <name evidence="14" type="primary">ATP8</name>
</gene>
<dbReference type="Pfam" id="PF00895">
    <property type="entry name" value="ATP-synt_8"/>
    <property type="match status" value="1"/>
</dbReference>
<keyword evidence="4 12" id="KW-0813">Transport</keyword>
<geneLocation type="mitochondrion" evidence="14"/>
<evidence type="ECO:0000256" key="2">
    <source>
        <dbReference type="ARBA" id="ARBA00008892"/>
    </source>
</evidence>
<evidence type="ECO:0000256" key="1">
    <source>
        <dbReference type="ARBA" id="ARBA00004304"/>
    </source>
</evidence>
<feature type="transmembrane region" description="Helical" evidence="13">
    <location>
        <begin position="6"/>
        <end position="23"/>
    </location>
</feature>